<dbReference type="Proteomes" id="UP001146120">
    <property type="component" value="Unassembled WGS sequence"/>
</dbReference>
<organism evidence="4 5">
    <name type="scientific">Lagenidium giganteum</name>
    <dbReference type="NCBI Taxonomy" id="4803"/>
    <lineage>
        <taxon>Eukaryota</taxon>
        <taxon>Sar</taxon>
        <taxon>Stramenopiles</taxon>
        <taxon>Oomycota</taxon>
        <taxon>Peronosporomycetes</taxon>
        <taxon>Pythiales</taxon>
        <taxon>Pythiaceae</taxon>
    </lineage>
</organism>
<reference evidence="4" key="2">
    <citation type="journal article" date="2023" name="Microbiol Resour">
        <title>Decontamination and Annotation of the Draft Genome Sequence of the Oomycete Lagenidium giganteum ARSEF 373.</title>
        <authorList>
            <person name="Morgan W.R."/>
            <person name="Tartar A."/>
        </authorList>
    </citation>
    <scope>NUCLEOTIDE SEQUENCE</scope>
    <source>
        <strain evidence="4">ARSEF 373</strain>
    </source>
</reference>
<evidence type="ECO:0000256" key="2">
    <source>
        <dbReference type="SAM" id="Phobius"/>
    </source>
</evidence>
<accession>A0AAV2YWZ7</accession>
<keyword evidence="2" id="KW-1133">Transmembrane helix</keyword>
<feature type="region of interest" description="Disordered" evidence="1">
    <location>
        <begin position="156"/>
        <end position="180"/>
    </location>
</feature>
<dbReference type="EMBL" id="DAKRPA010000125">
    <property type="protein sequence ID" value="DAZ97789.1"/>
    <property type="molecule type" value="Genomic_DNA"/>
</dbReference>
<keyword evidence="2" id="KW-0472">Membrane</keyword>
<evidence type="ECO:0000256" key="1">
    <source>
        <dbReference type="SAM" id="MobiDB-lite"/>
    </source>
</evidence>
<evidence type="ECO:0000313" key="5">
    <source>
        <dbReference type="Proteomes" id="UP001146120"/>
    </source>
</evidence>
<keyword evidence="5" id="KW-1185">Reference proteome</keyword>
<reference evidence="4" key="1">
    <citation type="submission" date="2022-11" db="EMBL/GenBank/DDBJ databases">
        <authorList>
            <person name="Morgan W.R."/>
            <person name="Tartar A."/>
        </authorList>
    </citation>
    <scope>NUCLEOTIDE SEQUENCE</scope>
    <source>
        <strain evidence="4">ARSEF 373</strain>
    </source>
</reference>
<feature type="chain" id="PRO_5043864550" evidence="3">
    <location>
        <begin position="23"/>
        <end position="180"/>
    </location>
</feature>
<comment type="caution">
    <text evidence="4">The sequence shown here is derived from an EMBL/GenBank/DDBJ whole genome shotgun (WGS) entry which is preliminary data.</text>
</comment>
<evidence type="ECO:0000313" key="4">
    <source>
        <dbReference type="EMBL" id="DAZ97789.1"/>
    </source>
</evidence>
<feature type="transmembrane region" description="Helical" evidence="2">
    <location>
        <begin position="127"/>
        <end position="148"/>
    </location>
</feature>
<evidence type="ECO:0000256" key="3">
    <source>
        <dbReference type="SAM" id="SignalP"/>
    </source>
</evidence>
<feature type="signal peptide" evidence="3">
    <location>
        <begin position="1"/>
        <end position="22"/>
    </location>
</feature>
<gene>
    <name evidence="4" type="ORF">N0F65_009535</name>
</gene>
<protein>
    <submittedName>
        <fullName evidence="4">Uncharacterized protein</fullName>
    </submittedName>
</protein>
<name>A0AAV2YWZ7_9STRA</name>
<dbReference type="AlphaFoldDB" id="A0AAV2YWZ7"/>
<keyword evidence="2" id="KW-0812">Transmembrane</keyword>
<keyword evidence="3" id="KW-0732">Signal</keyword>
<sequence length="180" mass="20275">MCLLHVAAAGCLILTALVVATGEHVHHTRRELTVEHVSELSSHSQSTARAVHRVYDQESGLYCDLVGDCHACPMTEKDESYCRETGHRQELLCEQTNTDNGTNAPDEHKQRKIKFKSCSPVLRANKFHQVLMFEVVMAVMLSLAYMALVKERRKHMSSFDLRKDPRQRASLLGSSPKADD</sequence>
<proteinExistence type="predicted"/>